<evidence type="ECO:0000256" key="17">
    <source>
        <dbReference type="ARBA" id="ARBA00049108"/>
    </source>
</evidence>
<dbReference type="Proteomes" id="UP000437017">
    <property type="component" value="Unassembled WGS sequence"/>
</dbReference>
<comment type="subunit">
    <text evidence="12">Interacts with PEX5, probably required to target it into peroxisomes.</text>
</comment>
<protein>
    <recommendedName>
        <fullName evidence="14">Peroxisomal trans-2-enoyl-CoA reductase</fullName>
        <ecNumber evidence="13">1.3.1.38</ecNumber>
    </recommendedName>
</protein>
<proteinExistence type="predicted"/>
<keyword evidence="7" id="KW-0560">Oxidoreductase</keyword>
<comment type="catalytic activity">
    <reaction evidence="17">
        <text>(2E)-hexenoyl-CoA + NADPH + H(+) = hexanoyl-CoA + NADP(+)</text>
        <dbReference type="Rhea" id="RHEA:44956"/>
        <dbReference type="ChEBI" id="CHEBI:15378"/>
        <dbReference type="ChEBI" id="CHEBI:57783"/>
        <dbReference type="ChEBI" id="CHEBI:58349"/>
        <dbReference type="ChEBI" id="CHEBI:62077"/>
        <dbReference type="ChEBI" id="CHEBI:62620"/>
    </reaction>
    <physiologicalReaction direction="left-to-right" evidence="17">
        <dbReference type="Rhea" id="RHEA:44957"/>
    </physiologicalReaction>
</comment>
<gene>
    <name evidence="21" type="ORF">E2I00_008497</name>
</gene>
<evidence type="ECO:0000256" key="2">
    <source>
        <dbReference type="ARBA" id="ARBA00005194"/>
    </source>
</evidence>
<dbReference type="OrthoDB" id="417891at2759"/>
<dbReference type="GO" id="GO:0019166">
    <property type="term" value="F:trans-2-enoyl-CoA reductase (NADPH) activity"/>
    <property type="evidence" value="ECO:0007669"/>
    <property type="project" value="UniProtKB-EC"/>
</dbReference>
<accession>A0A643CIU3</accession>
<comment type="caution">
    <text evidence="21">The sequence shown here is derived from an EMBL/GenBank/DDBJ whole genome shotgun (WGS) entry which is preliminary data.</text>
</comment>
<dbReference type="Pfam" id="PF00106">
    <property type="entry name" value="adh_short"/>
    <property type="match status" value="1"/>
</dbReference>
<comment type="subcellular location">
    <subcellularLocation>
        <location evidence="1">Peroxisome</location>
    </subcellularLocation>
</comment>
<organism evidence="21 22">
    <name type="scientific">Balaenoptera physalus</name>
    <name type="common">Fin whale</name>
    <name type="synonym">Balaena physalus</name>
    <dbReference type="NCBI Taxonomy" id="9770"/>
    <lineage>
        <taxon>Eukaryota</taxon>
        <taxon>Metazoa</taxon>
        <taxon>Chordata</taxon>
        <taxon>Craniata</taxon>
        <taxon>Vertebrata</taxon>
        <taxon>Euteleostomi</taxon>
        <taxon>Mammalia</taxon>
        <taxon>Eutheria</taxon>
        <taxon>Laurasiatheria</taxon>
        <taxon>Artiodactyla</taxon>
        <taxon>Whippomorpha</taxon>
        <taxon>Cetacea</taxon>
        <taxon>Mysticeti</taxon>
        <taxon>Balaenopteridae</taxon>
        <taxon>Balaenoptera</taxon>
    </lineage>
</organism>
<evidence type="ECO:0000256" key="1">
    <source>
        <dbReference type="ARBA" id="ARBA00004275"/>
    </source>
</evidence>
<evidence type="ECO:0000256" key="13">
    <source>
        <dbReference type="ARBA" id="ARBA00038849"/>
    </source>
</evidence>
<evidence type="ECO:0000256" key="4">
    <source>
        <dbReference type="ARBA" id="ARBA00022553"/>
    </source>
</evidence>
<evidence type="ECO:0000256" key="5">
    <source>
        <dbReference type="ARBA" id="ARBA00022832"/>
    </source>
</evidence>
<comment type="catalytic activity">
    <reaction evidence="20">
        <text>(2E)-octenoyl-CoA + NADPH + H(+) = octanoyl-CoA + NADP(+)</text>
        <dbReference type="Rhea" id="RHEA:44952"/>
        <dbReference type="ChEBI" id="CHEBI:15378"/>
        <dbReference type="ChEBI" id="CHEBI:57386"/>
        <dbReference type="ChEBI" id="CHEBI:57783"/>
        <dbReference type="ChEBI" id="CHEBI:58349"/>
        <dbReference type="ChEBI" id="CHEBI:62242"/>
    </reaction>
    <physiologicalReaction direction="left-to-right" evidence="20">
        <dbReference type="Rhea" id="RHEA:44953"/>
    </physiologicalReaction>
</comment>
<keyword evidence="10" id="KW-0275">Fatty acid biosynthesis</keyword>
<dbReference type="InterPro" id="IPR002347">
    <property type="entry name" value="SDR_fam"/>
</dbReference>
<evidence type="ECO:0000256" key="16">
    <source>
        <dbReference type="ARBA" id="ARBA00048686"/>
    </source>
</evidence>
<dbReference type="PRINTS" id="PR00081">
    <property type="entry name" value="GDHRDH"/>
</dbReference>
<dbReference type="EC" id="1.3.1.38" evidence="13"/>
<evidence type="ECO:0000313" key="22">
    <source>
        <dbReference type="Proteomes" id="UP000437017"/>
    </source>
</evidence>
<keyword evidence="5" id="KW-0276">Fatty acid metabolism</keyword>
<evidence type="ECO:0000256" key="15">
    <source>
        <dbReference type="ARBA" id="ARBA00047570"/>
    </source>
</evidence>
<comment type="function">
    <text evidence="11">Participates in chain elongation of fatty acids. Catalyzes the reduction of trans-2-enoyl-CoAs of varying chain lengths from 6:1 to 16:1, having maximum activity with 10:1 CoA. Has no 2,4-dienoyl-CoA reductase activity.</text>
</comment>
<evidence type="ECO:0000256" key="7">
    <source>
        <dbReference type="ARBA" id="ARBA00023002"/>
    </source>
</evidence>
<evidence type="ECO:0000313" key="21">
    <source>
        <dbReference type="EMBL" id="KAB0399665.1"/>
    </source>
</evidence>
<dbReference type="InterPro" id="IPR052388">
    <property type="entry name" value="Peroxisomal_t2-enoyl-CoA_red"/>
</dbReference>
<dbReference type="GO" id="GO:0006633">
    <property type="term" value="P:fatty acid biosynthetic process"/>
    <property type="evidence" value="ECO:0007669"/>
    <property type="project" value="UniProtKB-KW"/>
</dbReference>
<evidence type="ECO:0000256" key="10">
    <source>
        <dbReference type="ARBA" id="ARBA00023160"/>
    </source>
</evidence>
<evidence type="ECO:0000256" key="3">
    <source>
        <dbReference type="ARBA" id="ARBA00022516"/>
    </source>
</evidence>
<comment type="catalytic activity">
    <reaction evidence="15">
        <text>(2E)-dodecenoyl-CoA + NADPH + H(+) = dodecanoyl-CoA + NADP(+)</text>
        <dbReference type="Rhea" id="RHEA:44964"/>
        <dbReference type="ChEBI" id="CHEBI:15378"/>
        <dbReference type="ChEBI" id="CHEBI:57330"/>
        <dbReference type="ChEBI" id="CHEBI:57375"/>
        <dbReference type="ChEBI" id="CHEBI:57783"/>
        <dbReference type="ChEBI" id="CHEBI:58349"/>
    </reaction>
    <physiologicalReaction direction="left-to-right" evidence="15">
        <dbReference type="Rhea" id="RHEA:44965"/>
    </physiologicalReaction>
</comment>
<dbReference type="AlphaFoldDB" id="A0A643CIU3"/>
<keyword evidence="9" id="KW-0576">Peroxisome</keyword>
<evidence type="ECO:0000256" key="11">
    <source>
        <dbReference type="ARBA" id="ARBA00037124"/>
    </source>
</evidence>
<evidence type="ECO:0000256" key="18">
    <source>
        <dbReference type="ARBA" id="ARBA00049251"/>
    </source>
</evidence>
<comment type="catalytic activity">
    <reaction evidence="18">
        <text>a (2E)-enoyl-CoA + NADPH + H(+) = a 2,3-saturated acyl-CoA + NADP(+)</text>
        <dbReference type="Rhea" id="RHEA:33763"/>
        <dbReference type="ChEBI" id="CHEBI:15378"/>
        <dbReference type="ChEBI" id="CHEBI:57783"/>
        <dbReference type="ChEBI" id="CHEBI:58349"/>
        <dbReference type="ChEBI" id="CHEBI:58856"/>
        <dbReference type="ChEBI" id="CHEBI:65111"/>
        <dbReference type="EC" id="1.3.1.38"/>
    </reaction>
    <physiologicalReaction direction="left-to-right" evidence="18">
        <dbReference type="Rhea" id="RHEA:33764"/>
    </physiologicalReaction>
</comment>
<keyword evidence="6" id="KW-0521">NADP</keyword>
<keyword evidence="4" id="KW-0597">Phosphoprotein</keyword>
<dbReference type="InterPro" id="IPR036291">
    <property type="entry name" value="NAD(P)-bd_dom_sf"/>
</dbReference>
<evidence type="ECO:0000256" key="9">
    <source>
        <dbReference type="ARBA" id="ARBA00023140"/>
    </source>
</evidence>
<comment type="catalytic activity">
    <reaction evidence="16">
        <text>(2E)-tetradecenoyl-CoA + NADPH + H(+) = tetradecanoyl-CoA + NADP(+)</text>
        <dbReference type="Rhea" id="RHEA:44968"/>
        <dbReference type="ChEBI" id="CHEBI:15378"/>
        <dbReference type="ChEBI" id="CHEBI:57385"/>
        <dbReference type="ChEBI" id="CHEBI:57783"/>
        <dbReference type="ChEBI" id="CHEBI:58349"/>
        <dbReference type="ChEBI" id="CHEBI:61405"/>
    </reaction>
    <physiologicalReaction direction="left-to-right" evidence="16">
        <dbReference type="Rhea" id="RHEA:44969"/>
    </physiologicalReaction>
</comment>
<feature type="non-terminal residue" evidence="21">
    <location>
        <position position="1"/>
    </location>
</feature>
<name>A0A643CIU3_BALPH</name>
<keyword evidence="8" id="KW-0443">Lipid metabolism</keyword>
<dbReference type="Gene3D" id="3.40.50.720">
    <property type="entry name" value="NAD(P)-binding Rossmann-like Domain"/>
    <property type="match status" value="2"/>
</dbReference>
<dbReference type="PANTHER" id="PTHR24317:SF7">
    <property type="entry name" value="PEROXISOMAL TRANS-2-ENOYL-COA REDUCTASE"/>
    <property type="match status" value="1"/>
</dbReference>
<dbReference type="GO" id="GO:0033306">
    <property type="term" value="P:phytol metabolic process"/>
    <property type="evidence" value="ECO:0007669"/>
    <property type="project" value="TreeGrafter"/>
</dbReference>
<dbReference type="GO" id="GO:0005777">
    <property type="term" value="C:peroxisome"/>
    <property type="evidence" value="ECO:0007669"/>
    <property type="project" value="UniProtKB-SubCell"/>
</dbReference>
<evidence type="ECO:0000256" key="14">
    <source>
        <dbReference type="ARBA" id="ARBA00041063"/>
    </source>
</evidence>
<evidence type="ECO:0000256" key="12">
    <source>
        <dbReference type="ARBA" id="ARBA00038622"/>
    </source>
</evidence>
<comment type="pathway">
    <text evidence="2">Lipid metabolism; fatty acid biosynthesis.</text>
</comment>
<dbReference type="SUPFAM" id="SSF51735">
    <property type="entry name" value="NAD(P)-binding Rossmann-fold domains"/>
    <property type="match status" value="1"/>
</dbReference>
<dbReference type="PANTHER" id="PTHR24317">
    <property type="entry name" value="PEROXISOMAL TRANS-2-ENOYL-COA REDUCTASE"/>
    <property type="match status" value="1"/>
</dbReference>
<evidence type="ECO:0000256" key="6">
    <source>
        <dbReference type="ARBA" id="ARBA00022857"/>
    </source>
</evidence>
<evidence type="ECO:0000256" key="19">
    <source>
        <dbReference type="ARBA" id="ARBA00049386"/>
    </source>
</evidence>
<reference evidence="21 22" key="1">
    <citation type="journal article" date="2019" name="PLoS ONE">
        <title>Genomic analyses reveal an absence of contemporary introgressive admixture between fin whales and blue whales, despite known hybrids.</title>
        <authorList>
            <person name="Westbury M.V."/>
            <person name="Petersen B."/>
            <person name="Lorenzen E.D."/>
        </authorList>
    </citation>
    <scope>NUCLEOTIDE SEQUENCE [LARGE SCALE GENOMIC DNA]</scope>
    <source>
        <strain evidence="21">FinWhale-01</strain>
    </source>
</reference>
<keyword evidence="22" id="KW-1185">Reference proteome</keyword>
<comment type="catalytic activity">
    <reaction evidence="19">
        <text>(2E)-decenoyl-CoA + NADPH + H(+) = decanoyl-CoA + NADP(+)</text>
        <dbReference type="Rhea" id="RHEA:44960"/>
        <dbReference type="ChEBI" id="CHEBI:15378"/>
        <dbReference type="ChEBI" id="CHEBI:57783"/>
        <dbReference type="ChEBI" id="CHEBI:58349"/>
        <dbReference type="ChEBI" id="CHEBI:61406"/>
        <dbReference type="ChEBI" id="CHEBI:61430"/>
    </reaction>
    <physiologicalReaction direction="left-to-right" evidence="19">
        <dbReference type="Rhea" id="RHEA:44961"/>
    </physiologicalReaction>
</comment>
<keyword evidence="3" id="KW-0444">Lipid biosynthesis</keyword>
<evidence type="ECO:0000256" key="20">
    <source>
        <dbReference type="ARBA" id="ARBA00049559"/>
    </source>
</evidence>
<sequence>VKGKSCLAAGLMQHQVAIVTGGGTGIGKAIATELLHLATLDFYGQISFLVNNGGGQFFSPSERISSKGWNAVIETNLTGAFYMCKAGNTAEEGRLLPSLWNEQRAGRFRLSHLSWVVSTSSSTFPSDITLFSANSFSRSLSVEMHSGAAREGVYNLTKSLAVERASSGIRIDCVAPGIIYSQTAFNNYGHLAKDLFEGYFQKIPAKKDLELLRRNPILMVL</sequence>
<evidence type="ECO:0000256" key="8">
    <source>
        <dbReference type="ARBA" id="ARBA00023098"/>
    </source>
</evidence>
<dbReference type="EMBL" id="SGJD01001497">
    <property type="protein sequence ID" value="KAB0399665.1"/>
    <property type="molecule type" value="Genomic_DNA"/>
</dbReference>